<comment type="caution">
    <text evidence="2">The sequence shown here is derived from an EMBL/GenBank/DDBJ whole genome shotgun (WGS) entry which is preliminary data.</text>
</comment>
<evidence type="ECO:0000256" key="1">
    <source>
        <dbReference type="SAM" id="SignalP"/>
    </source>
</evidence>
<dbReference type="EMBL" id="JAVDRL010000004">
    <property type="protein sequence ID" value="MDR6530720.1"/>
    <property type="molecule type" value="Genomic_DNA"/>
</dbReference>
<dbReference type="InterPro" id="IPR046732">
    <property type="entry name" value="DUF6624"/>
</dbReference>
<name>A0ABU1MX23_9CAUL</name>
<accession>A0ABU1MX23</accession>
<protein>
    <submittedName>
        <fullName evidence="2">Uncharacterized protein</fullName>
    </submittedName>
</protein>
<evidence type="ECO:0000313" key="3">
    <source>
        <dbReference type="Proteomes" id="UP001262754"/>
    </source>
</evidence>
<feature type="signal peptide" evidence="1">
    <location>
        <begin position="1"/>
        <end position="21"/>
    </location>
</feature>
<dbReference type="RefSeq" id="WP_156402236.1">
    <property type="nucleotide sequence ID" value="NZ_JAVDRL010000004.1"/>
</dbReference>
<keyword evidence="3" id="KW-1185">Reference proteome</keyword>
<reference evidence="2 3" key="1">
    <citation type="submission" date="2023-07" db="EMBL/GenBank/DDBJ databases">
        <title>Sorghum-associated microbial communities from plants grown in Nebraska, USA.</title>
        <authorList>
            <person name="Schachtman D."/>
        </authorList>
    </citation>
    <scope>NUCLEOTIDE SEQUENCE [LARGE SCALE GENOMIC DNA]</scope>
    <source>
        <strain evidence="2 3">DS2154</strain>
    </source>
</reference>
<dbReference type="Pfam" id="PF20329">
    <property type="entry name" value="DUF6624"/>
    <property type="match status" value="1"/>
</dbReference>
<organism evidence="2 3">
    <name type="scientific">Caulobacter rhizosphaerae</name>
    <dbReference type="NCBI Taxonomy" id="2010972"/>
    <lineage>
        <taxon>Bacteria</taxon>
        <taxon>Pseudomonadati</taxon>
        <taxon>Pseudomonadota</taxon>
        <taxon>Alphaproteobacteria</taxon>
        <taxon>Caulobacterales</taxon>
        <taxon>Caulobacteraceae</taxon>
        <taxon>Caulobacter</taxon>
    </lineage>
</organism>
<keyword evidence="1" id="KW-0732">Signal</keyword>
<gene>
    <name evidence="2" type="ORF">J2800_001459</name>
</gene>
<dbReference type="Proteomes" id="UP001262754">
    <property type="component" value="Unassembled WGS sequence"/>
</dbReference>
<feature type="chain" id="PRO_5046157151" evidence="1">
    <location>
        <begin position="22"/>
        <end position="324"/>
    </location>
</feature>
<evidence type="ECO:0000313" key="2">
    <source>
        <dbReference type="EMBL" id="MDR6530720.1"/>
    </source>
</evidence>
<proteinExistence type="predicted"/>
<sequence length="324" mass="34650">MTAFLRLAGAAGALVLVAATAAPSPVASLLEDPAAARAFDYAALRERLGDEQTAALSKTLDEAFAARLAAAPDACETEAEAFVRGGLASALQARDAAAWRADWKAANDQLDQIYARVAKALNGEDVGRAYDGVRADAKAAVAASDPRHRQLFARVARDQAWRHTFHDVEAMPQGPRRQMVIRPLSAKTCGVDAENTAWLKAEWRTSGWFTTARDGEVANQRAWLILQHADRDPAFQRAVLPLLAGETGVGARINYAYLTDRVAVNAKALQTYGTQGDCVAPGRWEPLPVKDPDGLDARRAAVALPPIAEYQAHGATACANFKAP</sequence>